<keyword evidence="1" id="KW-1133">Transmembrane helix</keyword>
<dbReference type="Pfam" id="PF04235">
    <property type="entry name" value="DUF418"/>
    <property type="match status" value="1"/>
</dbReference>
<comment type="caution">
    <text evidence="3">The sequence shown here is derived from an EMBL/GenBank/DDBJ whole genome shotgun (WGS) entry which is preliminary data.</text>
</comment>
<name>A0A919MMJ9_9ACTN</name>
<feature type="domain" description="DUF418" evidence="2">
    <location>
        <begin position="236"/>
        <end position="401"/>
    </location>
</feature>
<dbReference type="PANTHER" id="PTHR30590:SF2">
    <property type="entry name" value="INNER MEMBRANE PROTEIN"/>
    <property type="match status" value="1"/>
</dbReference>
<dbReference type="InterPro" id="IPR052529">
    <property type="entry name" value="Bact_Transport_Assoc"/>
</dbReference>
<feature type="transmembrane region" description="Helical" evidence="1">
    <location>
        <begin position="217"/>
        <end position="237"/>
    </location>
</feature>
<dbReference type="PANTHER" id="PTHR30590">
    <property type="entry name" value="INNER MEMBRANE PROTEIN"/>
    <property type="match status" value="1"/>
</dbReference>
<feature type="transmembrane region" description="Helical" evidence="1">
    <location>
        <begin position="257"/>
        <end position="279"/>
    </location>
</feature>
<keyword evidence="4" id="KW-1185">Reference proteome</keyword>
<accession>A0A919MMJ9</accession>
<reference evidence="3" key="1">
    <citation type="submission" date="2021-01" db="EMBL/GenBank/DDBJ databases">
        <title>Whole genome shotgun sequence of Actinoplanes rishiriensis NBRC 108556.</title>
        <authorList>
            <person name="Komaki H."/>
            <person name="Tamura T."/>
        </authorList>
    </citation>
    <scope>NUCLEOTIDE SEQUENCE</scope>
    <source>
        <strain evidence="3">NBRC 108556</strain>
    </source>
</reference>
<feature type="transmembrane region" description="Helical" evidence="1">
    <location>
        <begin position="167"/>
        <end position="188"/>
    </location>
</feature>
<feature type="transmembrane region" description="Helical" evidence="1">
    <location>
        <begin position="285"/>
        <end position="313"/>
    </location>
</feature>
<dbReference type="EMBL" id="BOMV01000005">
    <property type="protein sequence ID" value="GIE93036.1"/>
    <property type="molecule type" value="Genomic_DNA"/>
</dbReference>
<feature type="transmembrane region" description="Helical" evidence="1">
    <location>
        <begin position="359"/>
        <end position="379"/>
    </location>
</feature>
<sequence length="407" mass="42928">MPVDRSIRRVGVRRQALSMAVREATVVAGPVGVRERVLAPDLARGLMLALIAVANSVVYLYGRPYGVRQHIVEAGLLDRMVGVVTVTLVDGRAYPMFAALFAYGTVQIFQRHGAGAAAKRLLRRRSRWLIAFGLVHAVLLFPGDILGLYGVAGLILVGLTGVSDRKLLVAAALWLAVVAAVQGAAYMMPSTGERSFFWSFETADPLAAMMLRPSEWLMTPAGVLGVGSAVLVGTWAARRGILTDPAAHRPLLVRTAIGGLGLAAAGGLPVALAAGHFWAPSSTLVLWSISALHAVTGVAGGLGYAALIGLLAVRVGERRGPVVRALVACGQRSLSSYLFQSVVFVVLFLPFTLGLGARLGTAGITAIALATWLASVLLCDLLRRSGRRGPAEVVLRRLTYRTGRMSA</sequence>
<evidence type="ECO:0000256" key="1">
    <source>
        <dbReference type="SAM" id="Phobius"/>
    </source>
</evidence>
<organism evidence="3 4">
    <name type="scientific">Paractinoplanes rishiriensis</name>
    <dbReference type="NCBI Taxonomy" id="1050105"/>
    <lineage>
        <taxon>Bacteria</taxon>
        <taxon>Bacillati</taxon>
        <taxon>Actinomycetota</taxon>
        <taxon>Actinomycetes</taxon>
        <taxon>Micromonosporales</taxon>
        <taxon>Micromonosporaceae</taxon>
        <taxon>Paractinoplanes</taxon>
    </lineage>
</organism>
<evidence type="ECO:0000313" key="4">
    <source>
        <dbReference type="Proteomes" id="UP000636960"/>
    </source>
</evidence>
<dbReference type="InterPro" id="IPR007349">
    <property type="entry name" value="DUF418"/>
</dbReference>
<dbReference type="AlphaFoldDB" id="A0A919MMJ9"/>
<gene>
    <name evidence="3" type="ORF">Ari01nite_05010</name>
</gene>
<keyword evidence="1" id="KW-0812">Transmembrane</keyword>
<protein>
    <recommendedName>
        <fullName evidence="2">DUF418 domain-containing protein</fullName>
    </recommendedName>
</protein>
<feature type="transmembrane region" description="Helical" evidence="1">
    <location>
        <begin position="334"/>
        <end position="353"/>
    </location>
</feature>
<feature type="transmembrane region" description="Helical" evidence="1">
    <location>
        <begin position="42"/>
        <end position="61"/>
    </location>
</feature>
<evidence type="ECO:0000259" key="2">
    <source>
        <dbReference type="Pfam" id="PF04235"/>
    </source>
</evidence>
<dbReference type="Proteomes" id="UP000636960">
    <property type="component" value="Unassembled WGS sequence"/>
</dbReference>
<feature type="transmembrane region" description="Helical" evidence="1">
    <location>
        <begin position="128"/>
        <end position="155"/>
    </location>
</feature>
<keyword evidence="1" id="KW-0472">Membrane</keyword>
<proteinExistence type="predicted"/>
<evidence type="ECO:0000313" key="3">
    <source>
        <dbReference type="EMBL" id="GIE93036.1"/>
    </source>
</evidence>